<reference evidence="4" key="1">
    <citation type="journal article" date="2021" name="PeerJ">
        <title>Extensive microbial diversity within the chicken gut microbiome revealed by metagenomics and culture.</title>
        <authorList>
            <person name="Gilroy R."/>
            <person name="Ravi A."/>
            <person name="Getino M."/>
            <person name="Pursley I."/>
            <person name="Horton D.L."/>
            <person name="Alikhan N.F."/>
            <person name="Baker D."/>
            <person name="Gharbi K."/>
            <person name="Hall N."/>
            <person name="Watson M."/>
            <person name="Adriaenssens E.M."/>
            <person name="Foster-Nyarko E."/>
            <person name="Jarju S."/>
            <person name="Secka A."/>
            <person name="Antonio M."/>
            <person name="Oren A."/>
            <person name="Chaudhuri R.R."/>
            <person name="La Ragione R."/>
            <person name="Hildebrand F."/>
            <person name="Pallen M.J."/>
        </authorList>
    </citation>
    <scope>NUCLEOTIDE SEQUENCE</scope>
    <source>
        <strain evidence="4">CHK189-11263</strain>
    </source>
</reference>
<comment type="caution">
    <text evidence="4">The sequence shown here is derived from an EMBL/GenBank/DDBJ whole genome shotgun (WGS) entry which is preliminary data.</text>
</comment>
<gene>
    <name evidence="4" type="ORF">H9714_03995</name>
</gene>
<keyword evidence="1" id="KW-0677">Repeat</keyword>
<dbReference type="Pfam" id="PF00395">
    <property type="entry name" value="SLH"/>
    <property type="match status" value="1"/>
</dbReference>
<keyword evidence="2" id="KW-0732">Signal</keyword>
<evidence type="ECO:0000313" key="4">
    <source>
        <dbReference type="EMBL" id="HJB56696.1"/>
    </source>
</evidence>
<dbReference type="Gene3D" id="2.60.40.3440">
    <property type="match status" value="1"/>
</dbReference>
<feature type="domain" description="SLH" evidence="3">
    <location>
        <begin position="302"/>
        <end position="369"/>
    </location>
</feature>
<dbReference type="AlphaFoldDB" id="A0A9D2MB04"/>
<proteinExistence type="predicted"/>
<dbReference type="Pfam" id="PF17963">
    <property type="entry name" value="Big_9"/>
    <property type="match status" value="1"/>
</dbReference>
<evidence type="ECO:0000256" key="1">
    <source>
        <dbReference type="ARBA" id="ARBA00022737"/>
    </source>
</evidence>
<dbReference type="Proteomes" id="UP000824208">
    <property type="component" value="Unassembled WGS sequence"/>
</dbReference>
<name>A0A9D2MB04_9FIRM</name>
<sequence>MRSRALILPAVTAAALSAASLFLPARAAAGEACVSAFAKNTLAGGTVSFSPGDFRVDSQGDAALDALILTALPDGGAGTLTLAGQPLQAGDTVSLDAVESLCFQAAQQPSVQSASFSFTPVFSGGLEGEEVTVELHLLSQANQTPVAQNLELTTYRDTALTARFSAVDPEGDLITYQLLRKPARGAVTLPEDGSDTFVYTPYEGKTGKDTFTYVAVDAVGNTSPSATVEITIEKPATKVTYADLEGHAAANAALRLAEEDIFVGECMGGLYFFQPDLEVTRSQFVAMLMDATGLEALEDVTATGFADDTSIPGWAKPYVASALKAGVVQGSLDGDGQAVFLPDNPITRAEASVLLNRMLQITDVSAVSDSLAPAWAAQSVANLESCGVLETGGALSGTLTRAEAAELLCGALDVLEEREARDGWLFW</sequence>
<dbReference type="PROSITE" id="PS51272">
    <property type="entry name" value="SLH"/>
    <property type="match status" value="2"/>
</dbReference>
<dbReference type="EMBL" id="DWYC01000043">
    <property type="protein sequence ID" value="HJB56696.1"/>
    <property type="molecule type" value="Genomic_DNA"/>
</dbReference>
<feature type="signal peptide" evidence="2">
    <location>
        <begin position="1"/>
        <end position="27"/>
    </location>
</feature>
<dbReference type="InterPro" id="IPR001119">
    <property type="entry name" value="SLH_dom"/>
</dbReference>
<evidence type="ECO:0000256" key="2">
    <source>
        <dbReference type="SAM" id="SignalP"/>
    </source>
</evidence>
<feature type="chain" id="PRO_5039139712" evidence="2">
    <location>
        <begin position="28"/>
        <end position="427"/>
    </location>
</feature>
<organism evidence="4 5">
    <name type="scientific">Candidatus Flavonifractor intestinipullorum</name>
    <dbReference type="NCBI Taxonomy" id="2838587"/>
    <lineage>
        <taxon>Bacteria</taxon>
        <taxon>Bacillati</taxon>
        <taxon>Bacillota</taxon>
        <taxon>Clostridia</taxon>
        <taxon>Eubacteriales</taxon>
        <taxon>Oscillospiraceae</taxon>
        <taxon>Flavonifractor</taxon>
    </lineage>
</organism>
<feature type="domain" description="SLH" evidence="3">
    <location>
        <begin position="236"/>
        <end position="301"/>
    </location>
</feature>
<reference evidence="4" key="2">
    <citation type="submission" date="2021-04" db="EMBL/GenBank/DDBJ databases">
        <authorList>
            <person name="Gilroy R."/>
        </authorList>
    </citation>
    <scope>NUCLEOTIDE SEQUENCE</scope>
    <source>
        <strain evidence="4">CHK189-11263</strain>
    </source>
</reference>
<protein>
    <submittedName>
        <fullName evidence="4">S-layer homology domain-containing protein</fullName>
    </submittedName>
</protein>
<evidence type="ECO:0000259" key="3">
    <source>
        <dbReference type="PROSITE" id="PS51272"/>
    </source>
</evidence>
<accession>A0A9D2MB04</accession>
<evidence type="ECO:0000313" key="5">
    <source>
        <dbReference type="Proteomes" id="UP000824208"/>
    </source>
</evidence>